<dbReference type="SUPFAM" id="SSF52540">
    <property type="entry name" value="P-loop containing nucleoside triphosphate hydrolases"/>
    <property type="match status" value="1"/>
</dbReference>
<protein>
    <recommendedName>
        <fullName evidence="2">DNA2/NAM7 helicase helicase domain-containing protein</fullName>
    </recommendedName>
</protein>
<geneLocation type="plasmid" evidence="4">
    <name>pej01</name>
</geneLocation>
<dbReference type="GO" id="GO:0043139">
    <property type="term" value="F:5'-3' DNA helicase activity"/>
    <property type="evidence" value="ECO:0007669"/>
    <property type="project" value="TreeGrafter"/>
</dbReference>
<sequence length="283" mass="31890">MAFLPFAAIEPDRPDMLMKNVFYGLKAPYDYLSGAKKRMENPDNLPHADWSAEQKGPTFEPRTPKQSKERQDTPLSRKASEGFWVRLTKHDGAELSDAEIRLFTDPEVRKISWIDAPFQKSGMRKPKFVEIDVLAHDPDEGRLHLAALPPAGTILALRPNTYQLRKQLEAIAALQNCPDPAHLPLLRLLQPEQSANWPSMLREPEPDWMVLTDPDRPGASEQRDFVRRALATPDFALMEGPPGSGKTTVICELIAQMARRGKRVLLWALLQIVGGDKLIIPFC</sequence>
<dbReference type="KEGG" id="rhp:LPB142_17780"/>
<evidence type="ECO:0000256" key="1">
    <source>
        <dbReference type="SAM" id="MobiDB-lite"/>
    </source>
</evidence>
<dbReference type="AlphaFoldDB" id="A0A1D9MHF5"/>
<dbReference type="RefSeq" id="WP_071167423.1">
    <property type="nucleotide sequence ID" value="NZ_CP017782.1"/>
</dbReference>
<dbReference type="InterPro" id="IPR050534">
    <property type="entry name" value="Coronavir_polyprotein_1ab"/>
</dbReference>
<dbReference type="PANTHER" id="PTHR43788:SF8">
    <property type="entry name" value="DNA-BINDING PROTEIN SMUBP-2"/>
    <property type="match status" value="1"/>
</dbReference>
<reference evidence="3 4" key="1">
    <citation type="submission" date="2016-10" db="EMBL/GenBank/DDBJ databases">
        <title>Rhodobacter sp. LPB0142, isolated from sea water.</title>
        <authorList>
            <person name="Kim E."/>
            <person name="Yi H."/>
        </authorList>
    </citation>
    <scope>NUCLEOTIDE SEQUENCE [LARGE SCALE GENOMIC DNA]</scope>
    <source>
        <strain evidence="3 4">LPB0142</strain>
        <plasmid evidence="4">Plasmid pej01</plasmid>
    </source>
</reference>
<feature type="region of interest" description="Disordered" evidence="1">
    <location>
        <begin position="40"/>
        <end position="77"/>
    </location>
</feature>
<dbReference type="Proteomes" id="UP000176562">
    <property type="component" value="Plasmid pEJ01"/>
</dbReference>
<gene>
    <name evidence="3" type="ORF">LPB142_17780</name>
</gene>
<dbReference type="Pfam" id="PF13086">
    <property type="entry name" value="AAA_11"/>
    <property type="match status" value="1"/>
</dbReference>
<feature type="domain" description="DNA2/NAM7 helicase helicase" evidence="2">
    <location>
        <begin position="221"/>
        <end position="266"/>
    </location>
</feature>
<evidence type="ECO:0000313" key="3">
    <source>
        <dbReference type="EMBL" id="AOZ71305.1"/>
    </source>
</evidence>
<evidence type="ECO:0000313" key="4">
    <source>
        <dbReference type="Proteomes" id="UP000176562"/>
    </source>
</evidence>
<dbReference type="PANTHER" id="PTHR43788">
    <property type="entry name" value="DNA2/NAM7 HELICASE FAMILY MEMBER"/>
    <property type="match status" value="1"/>
</dbReference>
<evidence type="ECO:0000259" key="2">
    <source>
        <dbReference type="Pfam" id="PF13086"/>
    </source>
</evidence>
<feature type="compositionally biased region" description="Basic and acidic residues" evidence="1">
    <location>
        <begin position="62"/>
        <end position="72"/>
    </location>
</feature>
<keyword evidence="3" id="KW-0614">Plasmid</keyword>
<dbReference type="InterPro" id="IPR027417">
    <property type="entry name" value="P-loop_NTPase"/>
</dbReference>
<dbReference type="Gene3D" id="3.40.50.300">
    <property type="entry name" value="P-loop containing nucleotide triphosphate hydrolases"/>
    <property type="match status" value="1"/>
</dbReference>
<dbReference type="EMBL" id="CP017782">
    <property type="protein sequence ID" value="AOZ71305.1"/>
    <property type="molecule type" value="Genomic_DNA"/>
</dbReference>
<keyword evidence="4" id="KW-1185">Reference proteome</keyword>
<organism evidence="3 4">
    <name type="scientific">Rhodobacter xanthinilyticus</name>
    <dbReference type="NCBI Taxonomy" id="1850250"/>
    <lineage>
        <taxon>Bacteria</taxon>
        <taxon>Pseudomonadati</taxon>
        <taxon>Pseudomonadota</taxon>
        <taxon>Alphaproteobacteria</taxon>
        <taxon>Rhodobacterales</taxon>
        <taxon>Rhodobacter group</taxon>
        <taxon>Rhodobacter</taxon>
    </lineage>
</organism>
<name>A0A1D9MHF5_9RHOB</name>
<proteinExistence type="predicted"/>
<accession>A0A1D9MHF5</accession>
<dbReference type="InterPro" id="IPR041677">
    <property type="entry name" value="DNA2/NAM7_AAA_11"/>
</dbReference>